<dbReference type="EMBL" id="LAZR01004700">
    <property type="protein sequence ID" value="KKN06361.1"/>
    <property type="molecule type" value="Genomic_DNA"/>
</dbReference>
<reference evidence="2" key="1">
    <citation type="journal article" date="2015" name="Nature">
        <title>Complex archaea that bridge the gap between prokaryotes and eukaryotes.</title>
        <authorList>
            <person name="Spang A."/>
            <person name="Saw J.H."/>
            <person name="Jorgensen S.L."/>
            <person name="Zaremba-Niedzwiedzka K."/>
            <person name="Martijn J."/>
            <person name="Lind A.E."/>
            <person name="van Eijk R."/>
            <person name="Schleper C."/>
            <person name="Guy L."/>
            <person name="Ettema T.J."/>
        </authorList>
    </citation>
    <scope>NUCLEOTIDE SEQUENCE</scope>
</reference>
<dbReference type="SUPFAM" id="SSF55608">
    <property type="entry name" value="Homing endonucleases"/>
    <property type="match status" value="1"/>
</dbReference>
<evidence type="ECO:0000313" key="2">
    <source>
        <dbReference type="EMBL" id="KKN06361.1"/>
    </source>
</evidence>
<dbReference type="AlphaFoldDB" id="A0A0F9PZC8"/>
<feature type="domain" description="Homing endonuclease LAGLIDADG" evidence="1">
    <location>
        <begin position="6"/>
        <end position="80"/>
    </location>
</feature>
<comment type="caution">
    <text evidence="2">The sequence shown here is derived from an EMBL/GenBank/DDBJ whole genome shotgun (WGS) entry which is preliminary data.</text>
</comment>
<sequence>MNNNYIAGFFDGEGSAMILTIHRQMGTGVIYRFRPVIKIAQKTNGVLEAIRDYVGYGHIDYKKDKNGYIINGLEGVLVFVQKVAHFCYLKRDVLLTVGKLAEFQQNHTRNIPYTLEDTVKMLDIRDRVFGLNSVTRTGLKQKNPREQILSETTFVGDIRQWQLKRAEMGAIALEEAGKPFRFKKGENHAQK</sequence>
<evidence type="ECO:0000259" key="1">
    <source>
        <dbReference type="Pfam" id="PF00961"/>
    </source>
</evidence>
<accession>A0A0F9PZC8</accession>
<organism evidence="2">
    <name type="scientific">marine sediment metagenome</name>
    <dbReference type="NCBI Taxonomy" id="412755"/>
    <lineage>
        <taxon>unclassified sequences</taxon>
        <taxon>metagenomes</taxon>
        <taxon>ecological metagenomes</taxon>
    </lineage>
</organism>
<dbReference type="InterPro" id="IPR027434">
    <property type="entry name" value="Homing_endonucl"/>
</dbReference>
<proteinExistence type="predicted"/>
<dbReference type="Gene3D" id="3.10.28.10">
    <property type="entry name" value="Homing endonucleases"/>
    <property type="match status" value="1"/>
</dbReference>
<dbReference type="GO" id="GO:0004519">
    <property type="term" value="F:endonuclease activity"/>
    <property type="evidence" value="ECO:0007669"/>
    <property type="project" value="InterPro"/>
</dbReference>
<name>A0A0F9PZC8_9ZZZZ</name>
<dbReference type="Pfam" id="PF00961">
    <property type="entry name" value="LAGLIDADG_1"/>
    <property type="match status" value="1"/>
</dbReference>
<protein>
    <recommendedName>
        <fullName evidence="1">Homing endonuclease LAGLIDADG domain-containing protein</fullName>
    </recommendedName>
</protein>
<gene>
    <name evidence="2" type="ORF">LCGC14_1078030</name>
</gene>
<dbReference type="InterPro" id="IPR004860">
    <property type="entry name" value="LAGLIDADG_dom"/>
</dbReference>